<dbReference type="Proteomes" id="UP000245020">
    <property type="component" value="Unassembled WGS sequence"/>
</dbReference>
<comment type="caution">
    <text evidence="1">The sequence shown here is derived from an EMBL/GenBank/DDBJ whole genome shotgun (WGS) entry which is preliminary data.</text>
</comment>
<reference evidence="2" key="1">
    <citation type="submission" date="2018-05" db="EMBL/GenBank/DDBJ databases">
        <title>Ignatzschineria dubaiensis sp. nov., isolated from necrotic foot tissues of dromedaries (Camelus dromedarius) and associated maggots in Dubai, United Arab Emirates.</title>
        <authorList>
            <person name="Tsang C.C."/>
            <person name="Tang J.Y.M."/>
            <person name="Fong J.Y.H."/>
            <person name="Kinne J."/>
            <person name="Lee H.H."/>
            <person name="Joseph M."/>
            <person name="Jose S."/>
            <person name="Schuster R.K."/>
            <person name="Tang Y."/>
            <person name="Sivakumar S."/>
            <person name="Chen J.H.K."/>
            <person name="Teng J.L.L."/>
            <person name="Lau S.K.P."/>
            <person name="Wernery U."/>
            <person name="Woo P.C.Y."/>
        </authorList>
    </citation>
    <scope>NUCLEOTIDE SEQUENCE [LARGE SCALE GENOMIC DNA]</scope>
    <source>
        <strain evidence="2">KCTC 22644</strain>
    </source>
</reference>
<evidence type="ECO:0000313" key="1">
    <source>
        <dbReference type="EMBL" id="PWD81216.1"/>
    </source>
</evidence>
<accession>A0A2U2AEZ4</accession>
<evidence type="ECO:0000313" key="2">
    <source>
        <dbReference type="Proteomes" id="UP000245020"/>
    </source>
</evidence>
<name>A0A2U2AEZ4_9GAMM</name>
<gene>
    <name evidence="1" type="ORF">DC083_04825</name>
</gene>
<dbReference type="RefSeq" id="WP_109189113.1">
    <property type="nucleotide sequence ID" value="NZ_BMYA01000003.1"/>
</dbReference>
<proteinExistence type="predicted"/>
<protein>
    <submittedName>
        <fullName evidence="1">Uncharacterized protein</fullName>
    </submittedName>
</protein>
<dbReference type="EMBL" id="QEWQ01000003">
    <property type="protein sequence ID" value="PWD81216.1"/>
    <property type="molecule type" value="Genomic_DNA"/>
</dbReference>
<keyword evidence="2" id="KW-1185">Reference proteome</keyword>
<organism evidence="1 2">
    <name type="scientific">Ignatzschineria ureiclastica</name>
    <dbReference type="NCBI Taxonomy" id="472582"/>
    <lineage>
        <taxon>Bacteria</taxon>
        <taxon>Pseudomonadati</taxon>
        <taxon>Pseudomonadota</taxon>
        <taxon>Gammaproteobacteria</taxon>
        <taxon>Cardiobacteriales</taxon>
        <taxon>Ignatzschineriaceae</taxon>
        <taxon>Ignatzschineria</taxon>
    </lineage>
</organism>
<sequence length="158" mass="18488">MLPILKVAPVVASTLPATLNIVESISKIAEYRVKIKEIDLEIHRVQSQANVMMHRIDAERDIALTRLQNERHYFEKQFSLIAKQNRHIYHSTRELLQSLTQVIAQMANMPVEVMREYNNTIREIRGMLQDQQQQQNIQMSKLYQQLSPPQDSPLKLLE</sequence>
<dbReference type="AlphaFoldDB" id="A0A2U2AEZ4"/>